<dbReference type="PANTHER" id="PTHR45772:SF7">
    <property type="entry name" value="AMINO ACID ABC TRANSPORTER ATP-BINDING PROTEIN"/>
    <property type="match status" value="1"/>
</dbReference>
<reference evidence="5" key="2">
    <citation type="submission" date="2023-01" db="EMBL/GenBank/DDBJ databases">
        <title>Draft genome sequence of Sneathiella chinensis strain NBRC 103408.</title>
        <authorList>
            <person name="Sun Q."/>
            <person name="Mori K."/>
        </authorList>
    </citation>
    <scope>NUCLEOTIDE SEQUENCE</scope>
    <source>
        <strain evidence="5">NBRC 103408</strain>
    </source>
</reference>
<keyword evidence="3 5" id="KW-0067">ATP-binding</keyword>
<dbReference type="Pfam" id="PF00005">
    <property type="entry name" value="ABC_tran"/>
    <property type="match status" value="1"/>
</dbReference>
<evidence type="ECO:0000256" key="1">
    <source>
        <dbReference type="ARBA" id="ARBA00022448"/>
    </source>
</evidence>
<gene>
    <name evidence="5" type="ORF">GCM10007924_19760</name>
</gene>
<dbReference type="SMART" id="SM00382">
    <property type="entry name" value="AAA"/>
    <property type="match status" value="1"/>
</dbReference>
<dbReference type="PROSITE" id="PS50893">
    <property type="entry name" value="ABC_TRANSPORTER_2"/>
    <property type="match status" value="1"/>
</dbReference>
<evidence type="ECO:0000256" key="3">
    <source>
        <dbReference type="ARBA" id="ARBA00022840"/>
    </source>
</evidence>
<evidence type="ECO:0000313" key="5">
    <source>
        <dbReference type="EMBL" id="GLQ06755.1"/>
    </source>
</evidence>
<keyword evidence="1" id="KW-0813">Transport</keyword>
<protein>
    <submittedName>
        <fullName evidence="5">ABC transporter ATP-binding protein</fullName>
    </submittedName>
</protein>
<evidence type="ECO:0000259" key="4">
    <source>
        <dbReference type="PROSITE" id="PS50893"/>
    </source>
</evidence>
<dbReference type="CDD" id="cd03219">
    <property type="entry name" value="ABC_Mj1267_LivG_branched"/>
    <property type="match status" value="1"/>
</dbReference>
<dbReference type="SUPFAM" id="SSF52540">
    <property type="entry name" value="P-loop containing nucleoside triphosphate hydrolases"/>
    <property type="match status" value="1"/>
</dbReference>
<dbReference type="InterPro" id="IPR051120">
    <property type="entry name" value="ABC_AA/LPS_Transport"/>
</dbReference>
<dbReference type="InterPro" id="IPR027417">
    <property type="entry name" value="P-loop_NTPase"/>
</dbReference>
<dbReference type="InterPro" id="IPR003439">
    <property type="entry name" value="ABC_transporter-like_ATP-bd"/>
</dbReference>
<feature type="domain" description="ABC transporter" evidence="4">
    <location>
        <begin position="5"/>
        <end position="239"/>
    </location>
</feature>
<accession>A0ABQ5U4Z3</accession>
<name>A0ABQ5U4Z3_9PROT</name>
<dbReference type="Proteomes" id="UP001161409">
    <property type="component" value="Unassembled WGS sequence"/>
</dbReference>
<keyword evidence="2" id="KW-0547">Nucleotide-binding</keyword>
<dbReference type="EMBL" id="BSNF01000007">
    <property type="protein sequence ID" value="GLQ06755.1"/>
    <property type="molecule type" value="Genomic_DNA"/>
</dbReference>
<keyword evidence="6" id="KW-1185">Reference proteome</keyword>
<dbReference type="RefSeq" id="WP_169562158.1">
    <property type="nucleotide sequence ID" value="NZ_BSNF01000007.1"/>
</dbReference>
<comment type="caution">
    <text evidence="5">The sequence shown here is derived from an EMBL/GenBank/DDBJ whole genome shotgun (WGS) entry which is preliminary data.</text>
</comment>
<reference evidence="5" key="1">
    <citation type="journal article" date="2014" name="Int. J. Syst. Evol. Microbiol.">
        <title>Complete genome of a new Firmicutes species belonging to the dominant human colonic microbiota ('Ruminococcus bicirculans') reveals two chromosomes and a selective capacity to utilize plant glucans.</title>
        <authorList>
            <consortium name="NISC Comparative Sequencing Program"/>
            <person name="Wegmann U."/>
            <person name="Louis P."/>
            <person name="Goesmann A."/>
            <person name="Henrissat B."/>
            <person name="Duncan S.H."/>
            <person name="Flint H.J."/>
        </authorList>
    </citation>
    <scope>NUCLEOTIDE SEQUENCE</scope>
    <source>
        <strain evidence="5">NBRC 103408</strain>
    </source>
</reference>
<organism evidence="5 6">
    <name type="scientific">Sneathiella chinensis</name>
    <dbReference type="NCBI Taxonomy" id="349750"/>
    <lineage>
        <taxon>Bacteria</taxon>
        <taxon>Pseudomonadati</taxon>
        <taxon>Pseudomonadota</taxon>
        <taxon>Alphaproteobacteria</taxon>
        <taxon>Sneathiellales</taxon>
        <taxon>Sneathiellaceae</taxon>
        <taxon>Sneathiella</taxon>
    </lineage>
</organism>
<evidence type="ECO:0000256" key="2">
    <source>
        <dbReference type="ARBA" id="ARBA00022741"/>
    </source>
</evidence>
<evidence type="ECO:0000313" key="6">
    <source>
        <dbReference type="Proteomes" id="UP001161409"/>
    </source>
</evidence>
<sequence length="243" mass="26128">MTVLLQTEDLTKRFGGLTAVRGVSFTLSFGEVVGLLGPNGSGKTTLLNMISGAHRATSGQINFEGHPIQNLRPDQISKQGIARTFQLVKVLPTMTVLENTICGLAFGSSRMWGAEAEGKAMEKLHQVGLADKAKQPAATLTYIDSKRLELARALAADPHLLLLDEWLSGLTPEELQEGIKLIKSIRDAGASILIVEHIMSAIRELCPRCIVMNAGEKIADGLTGDVLQQQDVIEAYLGAPHHA</sequence>
<dbReference type="PANTHER" id="PTHR45772">
    <property type="entry name" value="CONSERVED COMPONENT OF ABC TRANSPORTER FOR NATURAL AMINO ACIDS-RELATED"/>
    <property type="match status" value="1"/>
</dbReference>
<dbReference type="Gene3D" id="3.40.50.300">
    <property type="entry name" value="P-loop containing nucleotide triphosphate hydrolases"/>
    <property type="match status" value="1"/>
</dbReference>
<dbReference type="InterPro" id="IPR003593">
    <property type="entry name" value="AAA+_ATPase"/>
</dbReference>
<dbReference type="GO" id="GO:0005524">
    <property type="term" value="F:ATP binding"/>
    <property type="evidence" value="ECO:0007669"/>
    <property type="project" value="UniProtKB-KW"/>
</dbReference>
<proteinExistence type="predicted"/>